<evidence type="ECO:0000313" key="3">
    <source>
        <dbReference type="Proteomes" id="UP000225833"/>
    </source>
</evidence>
<dbReference type="PANTHER" id="PTHR43861">
    <property type="entry name" value="TRANS-ACONITATE 2-METHYLTRANSFERASE-RELATED"/>
    <property type="match status" value="1"/>
</dbReference>
<feature type="domain" description="Methyltransferase" evidence="1">
    <location>
        <begin position="42"/>
        <end position="145"/>
    </location>
</feature>
<protein>
    <submittedName>
        <fullName evidence="2">tRNA 5-methoxyuridine synthase CmoB</fullName>
    </submittedName>
</protein>
<dbReference type="InterPro" id="IPR029063">
    <property type="entry name" value="SAM-dependent_MTases_sf"/>
</dbReference>
<name>A0A2D0IQI3_XENBU</name>
<organism evidence="2 3">
    <name type="scientific">Xenorhabdus budapestensis</name>
    <dbReference type="NCBI Taxonomy" id="290110"/>
    <lineage>
        <taxon>Bacteria</taxon>
        <taxon>Pseudomonadati</taxon>
        <taxon>Pseudomonadota</taxon>
        <taxon>Gammaproteobacteria</taxon>
        <taxon>Enterobacterales</taxon>
        <taxon>Morganellaceae</taxon>
        <taxon>Xenorhabdus</taxon>
    </lineage>
</organism>
<proteinExistence type="predicted"/>
<dbReference type="RefSeq" id="WP_244590012.1">
    <property type="nucleotide sequence ID" value="NZ_CAWNNJ010000096.1"/>
</dbReference>
<dbReference type="EMBL" id="NIBS01000029">
    <property type="protein sequence ID" value="PHM24093.1"/>
    <property type="molecule type" value="Genomic_DNA"/>
</dbReference>
<sequence length="325" mass="36626">MSISDVKSMYTQYPYPSASIGDNLIYDLAGIFGLIFNDDLLNGKKVVDFGCGTGHRLIGLASFYPETQFVGVDMTENSLDVAKKLIAHHNLQNVKLVNNTIEGFNEKGQYDIAISTGVFHHMENPLNGFQAAYHSLNENGVALIWLYHAIGEYNRLKEREILQIFARSISKEKYFLNVDLMDQLCNQLSRNQYGSDTASHSDESVDQIAVDVDAFLNPIVNAYHYYEIADFFRLAGFQRVRCCGLNREKQSKLLADQLSRVNDNLFLQFTDLNISDELKAVFCSMSYSQQIRVIELLWKPNGVSSIGFKSAQALSLVNGWVRGEA</sequence>
<dbReference type="CDD" id="cd02440">
    <property type="entry name" value="AdoMet_MTases"/>
    <property type="match status" value="1"/>
</dbReference>
<accession>A0A2D0IQI3</accession>
<comment type="caution">
    <text evidence="2">The sequence shown here is derived from an EMBL/GenBank/DDBJ whole genome shotgun (WGS) entry which is preliminary data.</text>
</comment>
<dbReference type="InterPro" id="IPR025714">
    <property type="entry name" value="Methyltranfer_dom"/>
</dbReference>
<dbReference type="SUPFAM" id="SSF53335">
    <property type="entry name" value="S-adenosyl-L-methionine-dependent methyltransferases"/>
    <property type="match status" value="1"/>
</dbReference>
<evidence type="ECO:0000313" key="2">
    <source>
        <dbReference type="EMBL" id="PHM24093.1"/>
    </source>
</evidence>
<reference evidence="2 3" key="1">
    <citation type="journal article" date="2017" name="Nat. Microbiol.">
        <title>Natural product diversity associated with the nematode symbionts Photorhabdus and Xenorhabdus.</title>
        <authorList>
            <person name="Tobias N.J."/>
            <person name="Wolff H."/>
            <person name="Djahanschiri B."/>
            <person name="Grundmann F."/>
            <person name="Kronenwerth M."/>
            <person name="Shi Y.M."/>
            <person name="Simonyi S."/>
            <person name="Grun P."/>
            <person name="Shapiro-Ilan D."/>
            <person name="Pidot S.J."/>
            <person name="Stinear T.P."/>
            <person name="Ebersberger I."/>
            <person name="Bode H.B."/>
        </authorList>
    </citation>
    <scope>NUCLEOTIDE SEQUENCE [LARGE SCALE GENOMIC DNA]</scope>
    <source>
        <strain evidence="2 3">DSM 16342</strain>
    </source>
</reference>
<dbReference type="Pfam" id="PF13847">
    <property type="entry name" value="Methyltransf_31"/>
    <property type="match status" value="1"/>
</dbReference>
<dbReference type="AlphaFoldDB" id="A0A2D0IQI3"/>
<dbReference type="Proteomes" id="UP000225833">
    <property type="component" value="Unassembled WGS sequence"/>
</dbReference>
<evidence type="ECO:0000259" key="1">
    <source>
        <dbReference type="Pfam" id="PF13847"/>
    </source>
</evidence>
<dbReference type="Gene3D" id="3.40.50.150">
    <property type="entry name" value="Vaccinia Virus protein VP39"/>
    <property type="match status" value="1"/>
</dbReference>
<gene>
    <name evidence="2" type="ORF">Xbud_03408</name>
</gene>